<sequence length="254" mass="29576">MSNISIHNIAQDGHLYHEDKQKIIYLTPSEPLKYDTNKWFYKEMPALEQWFKDMTSQYELHQKQDSNHLAFTFPENERLSQEWINAIKDRGFQLGILEFYIIEGTELAQLTSRKDIDIKEVDESNIEDYLNIYYSFALPYGKPFAIESVNNARQTILQKKDSKKRLVAYVDNEPVGTVDVIITDETIEIDSFGVIEQFQRQGIGSTIQAYIGNLANERPVILVADGEDTAKDMYTKQGYMYQSFVYHIVKEEVN</sequence>
<dbReference type="GO" id="GO:0016747">
    <property type="term" value="F:acyltransferase activity, transferring groups other than amino-acyl groups"/>
    <property type="evidence" value="ECO:0007669"/>
    <property type="project" value="InterPro"/>
</dbReference>
<evidence type="ECO:0000313" key="2">
    <source>
        <dbReference type="EMBL" id="MDT4286735.1"/>
    </source>
</evidence>
<dbReference type="SUPFAM" id="SSF55729">
    <property type="entry name" value="Acyl-CoA N-acyltransferases (Nat)"/>
    <property type="match status" value="1"/>
</dbReference>
<organism evidence="3 4">
    <name type="scientific">Staphylococcus haemolyticus</name>
    <dbReference type="NCBI Taxonomy" id="1283"/>
    <lineage>
        <taxon>Bacteria</taxon>
        <taxon>Bacillati</taxon>
        <taxon>Bacillota</taxon>
        <taxon>Bacilli</taxon>
        <taxon>Bacillales</taxon>
        <taxon>Staphylococcaceae</taxon>
        <taxon>Staphylococcus</taxon>
    </lineage>
</organism>
<evidence type="ECO:0000313" key="3">
    <source>
        <dbReference type="EMBL" id="PPJ76148.1"/>
    </source>
</evidence>
<dbReference type="RefSeq" id="WP_011275094.1">
    <property type="nucleotide sequence ID" value="NZ_BKAY01000023.1"/>
</dbReference>
<dbReference type="OMA" id="AYENAQP"/>
<dbReference type="GeneID" id="93780161"/>
<dbReference type="EC" id="2.3.1.-" evidence="2"/>
<dbReference type="EMBL" id="PGWX01000234">
    <property type="protein sequence ID" value="PPJ76148.1"/>
    <property type="molecule type" value="Genomic_DNA"/>
</dbReference>
<gene>
    <name evidence="3" type="ORF">CV019_03915</name>
    <name evidence="2" type="ORF">RO950_06845</name>
</gene>
<dbReference type="InterPro" id="IPR016181">
    <property type="entry name" value="Acyl_CoA_acyltransferase"/>
</dbReference>
<dbReference type="KEGG" id="shh:ShL2_00669"/>
<dbReference type="CDD" id="cd04301">
    <property type="entry name" value="NAT_SF"/>
    <property type="match status" value="1"/>
</dbReference>
<evidence type="ECO:0000313" key="4">
    <source>
        <dbReference type="Proteomes" id="UP000238153"/>
    </source>
</evidence>
<dbReference type="PROSITE" id="PS51186">
    <property type="entry name" value="GNAT"/>
    <property type="match status" value="1"/>
</dbReference>
<keyword evidence="2" id="KW-0012">Acyltransferase</keyword>
<dbReference type="STRING" id="1283.ShL2_00669"/>
<dbReference type="InterPro" id="IPR000182">
    <property type="entry name" value="GNAT_dom"/>
</dbReference>
<dbReference type="Pfam" id="PF18467">
    <property type="entry name" value="DUF5613"/>
    <property type="match status" value="1"/>
</dbReference>
<reference evidence="3 4" key="1">
    <citation type="submission" date="2017-11" db="EMBL/GenBank/DDBJ databases">
        <authorList>
            <person name="Founou R.C."/>
            <person name="Founou L."/>
            <person name="Allam M."/>
            <person name="Ismail A."/>
            <person name="Essack S.Y."/>
        </authorList>
    </citation>
    <scope>NUCLEOTIDE SEQUENCE [LARGE SCALE GENOMIC DNA]</scope>
    <source>
        <strain evidence="3 4">G811N2B1</strain>
    </source>
</reference>
<protein>
    <submittedName>
        <fullName evidence="2 3">N-acetyltransferase</fullName>
        <ecNumber evidence="2">2.3.1.-</ecNumber>
    </submittedName>
</protein>
<dbReference type="AlphaFoldDB" id="A0A2A1KGW1"/>
<comment type="caution">
    <text evidence="3">The sequence shown here is derived from an EMBL/GenBank/DDBJ whole genome shotgun (WGS) entry which is preliminary data.</text>
</comment>
<dbReference type="Pfam" id="PF00583">
    <property type="entry name" value="Acetyltransf_1"/>
    <property type="match status" value="1"/>
</dbReference>
<keyword evidence="3" id="KW-0808">Transferase</keyword>
<dbReference type="Proteomes" id="UP001269271">
    <property type="component" value="Unassembled WGS sequence"/>
</dbReference>
<dbReference type="Gene3D" id="3.40.630.30">
    <property type="match status" value="1"/>
</dbReference>
<keyword evidence="5" id="KW-1185">Reference proteome</keyword>
<evidence type="ECO:0000259" key="1">
    <source>
        <dbReference type="PROSITE" id="PS51186"/>
    </source>
</evidence>
<name>A0A2A1KGW1_STAHA</name>
<evidence type="ECO:0000313" key="5">
    <source>
        <dbReference type="Proteomes" id="UP001269271"/>
    </source>
</evidence>
<dbReference type="EMBL" id="JAVSOO010000014">
    <property type="protein sequence ID" value="MDT4286735.1"/>
    <property type="molecule type" value="Genomic_DNA"/>
</dbReference>
<reference evidence="2 5" key="2">
    <citation type="submission" date="2023-08" db="EMBL/GenBank/DDBJ databases">
        <title>Genomic surveillance of Staphylococcus haemolyticus neonatal outbreak in southern France.</title>
        <authorList>
            <person name="Magnan C."/>
            <person name="Morsli M."/>
            <person name="Thiery B."/>
            <person name="Salipante F."/>
            <person name="Attar J."/>
            <person name="Massimo D.M."/>
            <person name="Ory J."/>
            <person name="Pantel A."/>
            <person name="Lavigne J.-P."/>
        </authorList>
    </citation>
    <scope>NUCLEOTIDE SEQUENCE [LARGE SCALE GENOMIC DNA]</scope>
    <source>
        <strain evidence="2 5">NSH026</strain>
    </source>
</reference>
<proteinExistence type="predicted"/>
<accession>A0A2A1KGW1</accession>
<dbReference type="InterPro" id="IPR040549">
    <property type="entry name" value="DUF5613"/>
</dbReference>
<dbReference type="Proteomes" id="UP000238153">
    <property type="component" value="Unassembled WGS sequence"/>
</dbReference>
<feature type="domain" description="N-acetyltransferase" evidence="1">
    <location>
        <begin position="116"/>
        <end position="254"/>
    </location>
</feature>